<keyword evidence="1" id="KW-1133">Transmembrane helix</keyword>
<dbReference type="OrthoDB" id="5819582at2759"/>
<organism evidence="3 4">
    <name type="scientific">Taphrina deformans (strain PYCC 5710 / ATCC 11124 / CBS 356.35 / IMI 108563 / JCM 9778 / NBRC 8474)</name>
    <name type="common">Peach leaf curl fungus</name>
    <name type="synonym">Lalaria deformans</name>
    <dbReference type="NCBI Taxonomy" id="1097556"/>
    <lineage>
        <taxon>Eukaryota</taxon>
        <taxon>Fungi</taxon>
        <taxon>Dikarya</taxon>
        <taxon>Ascomycota</taxon>
        <taxon>Taphrinomycotina</taxon>
        <taxon>Taphrinomycetes</taxon>
        <taxon>Taphrinales</taxon>
        <taxon>Taphrinaceae</taxon>
        <taxon>Taphrina</taxon>
    </lineage>
</organism>
<protein>
    <recommendedName>
        <fullName evidence="2">Acyltransferase 3 domain-containing protein</fullName>
    </recommendedName>
</protein>
<reference evidence="3 4" key="1">
    <citation type="journal article" date="2013" name="MBio">
        <title>Genome sequencing of the plant pathogen Taphrina deformans, the causal agent of peach leaf curl.</title>
        <authorList>
            <person name="Cisse O.H."/>
            <person name="Almeida J.M.G.C.F."/>
            <person name="Fonseca A."/>
            <person name="Kumar A.A."/>
            <person name="Salojaervi J."/>
            <person name="Overmyer K."/>
            <person name="Hauser P.M."/>
            <person name="Pagni M."/>
        </authorList>
    </citation>
    <scope>NUCLEOTIDE SEQUENCE [LARGE SCALE GENOMIC DNA]</scope>
    <source>
        <strain evidence="4">PYCC 5710 / ATCC 11124 / CBS 356.35 / IMI 108563 / JCM 9778 / NBRC 8474</strain>
    </source>
</reference>
<gene>
    <name evidence="3" type="ORF">TAPDE_004657</name>
</gene>
<feature type="transmembrane region" description="Helical" evidence="1">
    <location>
        <begin position="124"/>
        <end position="145"/>
    </location>
</feature>
<comment type="caution">
    <text evidence="3">The sequence shown here is derived from an EMBL/GenBank/DDBJ whole genome shotgun (WGS) entry which is preliminary data.</text>
</comment>
<sequence length="500" mass="56935">MSRDDTFGTIDQWTNTFTRKWSTPWLPIYRLYRSPEEDGEGERAQIATLNPGNTCLTSVKISSVLKPGLRPTAWLDGLRGLASFEVFIFHQTFNWGFTGAEGLQYGYYANKQTLEWWRLPYIRLFYGSGCFMVTIFFIISGFVLTQGLFKHIRARNYDNLMKNVSSAAIRRILRIWLPVIVTTLITFILVKLGVGSSLNRTGIPVQSTWIGQVRFWVLDMQHSMNPFSYRDRLTEAMNHHSKTAWTLPLEVYGSFVCYLMIVIMARISRASLRIMLIILAGAWAAWNSSWFLVLFFYGMLLADYDLGKLESKRPPIFTHVHNLLWVTVLAISLWVAGWAENFDPFIPNEMHAIWLLAASSCGTVTALYHLPTVRGLFESPAMQYLGKLSFGIYMVHFPVIDLLIEPYLRPFIAAWVGPSFSAQMLTFLCEVGIVLFLADLFERVIDTPSVRVAKTIETLLIGVATPDTSSTSAVLLPMTQVPESLGIKEDMSMEHFEYRA</sequence>
<accession>R4XF80</accession>
<feature type="transmembrane region" description="Helical" evidence="1">
    <location>
        <begin position="320"/>
        <end position="339"/>
    </location>
</feature>
<feature type="transmembrane region" description="Helical" evidence="1">
    <location>
        <begin position="351"/>
        <end position="370"/>
    </location>
</feature>
<dbReference type="Pfam" id="PF01757">
    <property type="entry name" value="Acyl_transf_3"/>
    <property type="match status" value="1"/>
</dbReference>
<proteinExistence type="predicted"/>
<dbReference type="InterPro" id="IPR002656">
    <property type="entry name" value="Acyl_transf_3_dom"/>
</dbReference>
<feature type="domain" description="Acyltransferase 3" evidence="2">
    <location>
        <begin position="73"/>
        <end position="411"/>
    </location>
</feature>
<keyword evidence="4" id="KW-1185">Reference proteome</keyword>
<dbReference type="STRING" id="1097556.R4XF80"/>
<dbReference type="Proteomes" id="UP000013776">
    <property type="component" value="Unassembled WGS sequence"/>
</dbReference>
<feature type="transmembrane region" description="Helical" evidence="1">
    <location>
        <begin position="274"/>
        <end position="300"/>
    </location>
</feature>
<evidence type="ECO:0000256" key="1">
    <source>
        <dbReference type="SAM" id="Phobius"/>
    </source>
</evidence>
<keyword evidence="1" id="KW-0812">Transmembrane</keyword>
<dbReference type="EMBL" id="CAHR02000220">
    <property type="protein sequence ID" value="CCG84313.1"/>
    <property type="molecule type" value="Genomic_DNA"/>
</dbReference>
<dbReference type="PANTHER" id="PTHR23028">
    <property type="entry name" value="ACETYLTRANSFERASE"/>
    <property type="match status" value="1"/>
</dbReference>
<dbReference type="GO" id="GO:0016747">
    <property type="term" value="F:acyltransferase activity, transferring groups other than amino-acyl groups"/>
    <property type="evidence" value="ECO:0007669"/>
    <property type="project" value="InterPro"/>
</dbReference>
<keyword evidence="1" id="KW-0472">Membrane</keyword>
<dbReference type="AlphaFoldDB" id="R4XF80"/>
<dbReference type="eggNOG" id="ENOG502S3BN">
    <property type="taxonomic scope" value="Eukaryota"/>
</dbReference>
<name>R4XF80_TAPDE</name>
<feature type="transmembrane region" description="Helical" evidence="1">
    <location>
        <begin position="175"/>
        <end position="194"/>
    </location>
</feature>
<dbReference type="PANTHER" id="PTHR23028:SF134">
    <property type="entry name" value="PUTATIVE (AFU_ORTHOLOGUE AFUA_4G08520)-RELATED"/>
    <property type="match status" value="1"/>
</dbReference>
<dbReference type="InterPro" id="IPR050879">
    <property type="entry name" value="Acyltransferase_3"/>
</dbReference>
<evidence type="ECO:0000313" key="3">
    <source>
        <dbReference type="EMBL" id="CCG84313.1"/>
    </source>
</evidence>
<dbReference type="VEuPathDB" id="FungiDB:TAPDE_004657"/>
<evidence type="ECO:0000313" key="4">
    <source>
        <dbReference type="Proteomes" id="UP000013776"/>
    </source>
</evidence>
<feature type="transmembrane region" description="Helical" evidence="1">
    <location>
        <begin position="251"/>
        <end position="267"/>
    </location>
</feature>
<evidence type="ECO:0000259" key="2">
    <source>
        <dbReference type="Pfam" id="PF01757"/>
    </source>
</evidence>